<organism evidence="1 2">
    <name type="scientific">Streptomyces jumonjinensis</name>
    <dbReference type="NCBI Taxonomy" id="1945"/>
    <lineage>
        <taxon>Bacteria</taxon>
        <taxon>Bacillati</taxon>
        <taxon>Actinomycetota</taxon>
        <taxon>Actinomycetes</taxon>
        <taxon>Kitasatosporales</taxon>
        <taxon>Streptomycetaceae</taxon>
        <taxon>Streptomyces</taxon>
    </lineage>
</organism>
<name>A0A646KP77_STRJU</name>
<evidence type="ECO:0000313" key="2">
    <source>
        <dbReference type="Proteomes" id="UP000419138"/>
    </source>
</evidence>
<protein>
    <submittedName>
        <fullName evidence="1">Uncharacterized protein</fullName>
    </submittedName>
</protein>
<gene>
    <name evidence="1" type="ORF">FF041_27965</name>
</gene>
<dbReference type="RefSeq" id="WP_153525376.1">
    <property type="nucleotide sequence ID" value="NZ_JBEPDZ010000025.1"/>
</dbReference>
<keyword evidence="2" id="KW-1185">Reference proteome</keyword>
<dbReference type="AlphaFoldDB" id="A0A646KP77"/>
<reference evidence="1 2" key="1">
    <citation type="submission" date="2019-05" db="EMBL/GenBank/DDBJ databases">
        <title>Comparative genomics and metabolomics analyses of clavulanic acid producing Streptomyces species provides insight into specialized metabolism and evolution of beta-lactam biosynthetic gene clusters.</title>
        <authorList>
            <person name="Moore M.A."/>
            <person name="Cruz-Morales P."/>
            <person name="Barona Gomez F."/>
            <person name="Kapil T."/>
        </authorList>
    </citation>
    <scope>NUCLEOTIDE SEQUENCE [LARGE SCALE GENOMIC DNA]</scope>
    <source>
        <strain evidence="1 2">NRRL 5741</strain>
    </source>
</reference>
<dbReference type="EMBL" id="VCLA01000180">
    <property type="protein sequence ID" value="MQT03867.1"/>
    <property type="molecule type" value="Genomic_DNA"/>
</dbReference>
<comment type="caution">
    <text evidence="1">The sequence shown here is derived from an EMBL/GenBank/DDBJ whole genome shotgun (WGS) entry which is preliminary data.</text>
</comment>
<sequence>MTVPGLDLTELFADLAELDGRYARSARDAARRRARGESFIRVEWSGSGTENCMPLPGDTPL</sequence>
<proteinExistence type="predicted"/>
<evidence type="ECO:0000313" key="1">
    <source>
        <dbReference type="EMBL" id="MQT03867.1"/>
    </source>
</evidence>
<accession>A0A646KP77</accession>
<dbReference type="Proteomes" id="UP000419138">
    <property type="component" value="Unassembled WGS sequence"/>
</dbReference>